<evidence type="ECO:0000313" key="3">
    <source>
        <dbReference type="Proteomes" id="UP001066276"/>
    </source>
</evidence>
<proteinExistence type="predicted"/>
<gene>
    <name evidence="2" type="ORF">NDU88_010188</name>
</gene>
<name>A0AAV7PU75_PLEWA</name>
<evidence type="ECO:0000313" key="2">
    <source>
        <dbReference type="EMBL" id="KAJ1131856.1"/>
    </source>
</evidence>
<feature type="compositionally biased region" description="Polar residues" evidence="1">
    <location>
        <begin position="76"/>
        <end position="88"/>
    </location>
</feature>
<feature type="region of interest" description="Disordered" evidence="1">
    <location>
        <begin position="76"/>
        <end position="98"/>
    </location>
</feature>
<dbReference type="AlphaFoldDB" id="A0AAV7PU75"/>
<evidence type="ECO:0000256" key="1">
    <source>
        <dbReference type="SAM" id="MobiDB-lite"/>
    </source>
</evidence>
<comment type="caution">
    <text evidence="2">The sequence shown here is derived from an EMBL/GenBank/DDBJ whole genome shotgun (WGS) entry which is preliminary data.</text>
</comment>
<keyword evidence="3" id="KW-1185">Reference proteome</keyword>
<sequence>MLAPLMEHTIDEEIVYYAGDDEVDGDYVHDVDNGDNSDHDQLTVNDYIINDTVFGALPINNQTVLYLVDDTVHNETSSIGSAGQTTTDDIVDKRKITG</sequence>
<dbReference type="EMBL" id="JANPWB010000011">
    <property type="protein sequence ID" value="KAJ1131856.1"/>
    <property type="molecule type" value="Genomic_DNA"/>
</dbReference>
<reference evidence="2" key="1">
    <citation type="journal article" date="2022" name="bioRxiv">
        <title>Sequencing and chromosome-scale assembly of the giantPleurodeles waltlgenome.</title>
        <authorList>
            <person name="Brown T."/>
            <person name="Elewa A."/>
            <person name="Iarovenko S."/>
            <person name="Subramanian E."/>
            <person name="Araus A.J."/>
            <person name="Petzold A."/>
            <person name="Susuki M."/>
            <person name="Suzuki K.-i.T."/>
            <person name="Hayashi T."/>
            <person name="Toyoda A."/>
            <person name="Oliveira C."/>
            <person name="Osipova E."/>
            <person name="Leigh N.D."/>
            <person name="Simon A."/>
            <person name="Yun M.H."/>
        </authorList>
    </citation>
    <scope>NUCLEOTIDE SEQUENCE</scope>
    <source>
        <strain evidence="2">20211129_DDA</strain>
        <tissue evidence="2">Liver</tissue>
    </source>
</reference>
<organism evidence="2 3">
    <name type="scientific">Pleurodeles waltl</name>
    <name type="common">Iberian ribbed newt</name>
    <dbReference type="NCBI Taxonomy" id="8319"/>
    <lineage>
        <taxon>Eukaryota</taxon>
        <taxon>Metazoa</taxon>
        <taxon>Chordata</taxon>
        <taxon>Craniata</taxon>
        <taxon>Vertebrata</taxon>
        <taxon>Euteleostomi</taxon>
        <taxon>Amphibia</taxon>
        <taxon>Batrachia</taxon>
        <taxon>Caudata</taxon>
        <taxon>Salamandroidea</taxon>
        <taxon>Salamandridae</taxon>
        <taxon>Pleurodelinae</taxon>
        <taxon>Pleurodeles</taxon>
    </lineage>
</organism>
<accession>A0AAV7PU75</accession>
<dbReference type="Proteomes" id="UP001066276">
    <property type="component" value="Chromosome 7"/>
</dbReference>
<protein>
    <submittedName>
        <fullName evidence="2">Uncharacterized protein</fullName>
    </submittedName>
</protein>